<dbReference type="GO" id="GO:0005635">
    <property type="term" value="C:nuclear envelope"/>
    <property type="evidence" value="ECO:0007669"/>
    <property type="project" value="TreeGrafter"/>
</dbReference>
<dbReference type="GO" id="GO:0006606">
    <property type="term" value="P:protein import into nucleus"/>
    <property type="evidence" value="ECO:0007669"/>
    <property type="project" value="TreeGrafter"/>
</dbReference>
<dbReference type="GeneID" id="24918441"/>
<evidence type="ECO:0008006" key="6">
    <source>
        <dbReference type="Google" id="ProtNLM"/>
    </source>
</evidence>
<dbReference type="PANTHER" id="PTHR10997">
    <property type="entry name" value="IMPORTIN-7, 8, 11"/>
    <property type="match status" value="1"/>
</dbReference>
<evidence type="ECO:0000256" key="3">
    <source>
        <dbReference type="ARBA" id="ARBA00022927"/>
    </source>
</evidence>
<dbReference type="EMBL" id="FN668639">
    <property type="protein sequence ID" value="CBK20921.2"/>
    <property type="molecule type" value="Genomic_DNA"/>
</dbReference>
<comment type="subcellular location">
    <subcellularLocation>
        <location evidence="1">Cytoplasm</location>
    </subcellularLocation>
</comment>
<dbReference type="InterPro" id="IPR011989">
    <property type="entry name" value="ARM-like"/>
</dbReference>
<dbReference type="RefSeq" id="XP_012894969.1">
    <property type="nucleotide sequence ID" value="XM_013039515.1"/>
</dbReference>
<evidence type="ECO:0000313" key="5">
    <source>
        <dbReference type="Proteomes" id="UP000008312"/>
    </source>
</evidence>
<gene>
    <name evidence="4" type="ORF">GSBLH_T00001164001</name>
</gene>
<dbReference type="AlphaFoldDB" id="D8LXC6"/>
<keyword evidence="5" id="KW-1185">Reference proteome</keyword>
<dbReference type="InterPro" id="IPR016024">
    <property type="entry name" value="ARM-type_fold"/>
</dbReference>
<dbReference type="PANTHER" id="PTHR10997:SF18">
    <property type="entry name" value="D-IMPORTIN 7_RANBP7"/>
    <property type="match status" value="1"/>
</dbReference>
<name>D8LXC6_BLAHO</name>
<dbReference type="InParanoid" id="D8LXC6"/>
<dbReference type="SUPFAM" id="SSF48371">
    <property type="entry name" value="ARM repeat"/>
    <property type="match status" value="1"/>
</dbReference>
<keyword evidence="3" id="KW-0653">Protein transport</keyword>
<evidence type="ECO:0000313" key="4">
    <source>
        <dbReference type="EMBL" id="CBK20921.2"/>
    </source>
</evidence>
<reference evidence="4" key="1">
    <citation type="submission" date="2010-02" db="EMBL/GenBank/DDBJ databases">
        <title>Sequencing and annotation of the Blastocystis hominis genome.</title>
        <authorList>
            <person name="Wincker P."/>
        </authorList>
    </citation>
    <scope>NUCLEOTIDE SEQUENCE</scope>
    <source>
        <strain evidence="4">Singapore isolate B</strain>
    </source>
</reference>
<evidence type="ECO:0000256" key="2">
    <source>
        <dbReference type="ARBA" id="ARBA00022490"/>
    </source>
</evidence>
<keyword evidence="2" id="KW-0963">Cytoplasm</keyword>
<protein>
    <recommendedName>
        <fullName evidence="6">Importin N-terminal domain-containing protein</fullName>
    </recommendedName>
</protein>
<keyword evidence="3" id="KW-0813">Transport</keyword>
<evidence type="ECO:0000256" key="1">
    <source>
        <dbReference type="ARBA" id="ARBA00004496"/>
    </source>
</evidence>
<dbReference type="OrthoDB" id="760868at2759"/>
<proteinExistence type="predicted"/>
<dbReference type="Gene3D" id="1.25.10.10">
    <property type="entry name" value="Leucine-rich Repeat Variant"/>
    <property type="match status" value="1"/>
</dbReference>
<dbReference type="GO" id="GO:0005829">
    <property type="term" value="C:cytosol"/>
    <property type="evidence" value="ECO:0007669"/>
    <property type="project" value="TreeGrafter"/>
</dbReference>
<sequence length="581" mass="65714">MSVVANMVGLLDDQDFSVCISAALSLQAFFSKESACFEYLGQNLQHIVERYIFILQKVAVEEVMQAFDILINMYEGRLLPMSADILSILLSAFKDYKKDEDNDNAVFTAMSTIDCISSIVINGCENPQYYDTVVTAVMPTIIEVFSNNECDFYDASLMIVRTFANFYANARTTQNMIWELFPRLVSIIQMQAIDYIGGFFPVVDCYMSIPGSGMLDHQFNGKSYLEMMYDFVSSVAFDSEISDVEQCYAMAILMIIIHYYMEQTDVVLKPAMQIVIQFVEKKKNEIQELMNNPSEEDAEVIEYTLDEIRESIVRALLVVCSAIIIDRSRAMACMQELGYADTFLIDMLSYLDSFTSFFPCKIGTMALAALLAMPQEQLPASYQNAYNHIFAGSMTLLRMANETQPNEEEEEIDYNLLLERIQGQNFKENDWGYDDENDVKSEDLTDDELRHLQEIGGGCGMDFVEIDQDLYNAVTKINYVAYVQQCVRIFGNSKPDVANAVFKSLTPDIASFVDELMKLTFEEEQQIDSCLDVVYAKRKGSLGRFATIGGGEADVGSIDDYVVVKGIDCFFELLKGLRTVL</sequence>
<organism evidence="4">
    <name type="scientific">Blastocystis hominis</name>
    <dbReference type="NCBI Taxonomy" id="12968"/>
    <lineage>
        <taxon>Eukaryota</taxon>
        <taxon>Sar</taxon>
        <taxon>Stramenopiles</taxon>
        <taxon>Bigyra</taxon>
        <taxon>Opalozoa</taxon>
        <taxon>Opalinata</taxon>
        <taxon>Blastocystidae</taxon>
        <taxon>Blastocystis</taxon>
    </lineage>
</organism>
<dbReference type="Proteomes" id="UP000008312">
    <property type="component" value="Unassembled WGS sequence"/>
</dbReference>
<accession>D8LXC6</accession>